<dbReference type="eggNOG" id="KOG0653">
    <property type="taxonomic scope" value="Eukaryota"/>
</dbReference>
<evidence type="ECO:0000256" key="1">
    <source>
        <dbReference type="ARBA" id="ARBA00022618"/>
    </source>
</evidence>
<organism evidence="8 9">
    <name type="scientific">Eutypa lata (strain UCR-EL1)</name>
    <name type="common">Grapevine dieback disease fungus</name>
    <name type="synonym">Eutypa armeniacae</name>
    <dbReference type="NCBI Taxonomy" id="1287681"/>
    <lineage>
        <taxon>Eukaryota</taxon>
        <taxon>Fungi</taxon>
        <taxon>Dikarya</taxon>
        <taxon>Ascomycota</taxon>
        <taxon>Pezizomycotina</taxon>
        <taxon>Sordariomycetes</taxon>
        <taxon>Xylariomycetidae</taxon>
        <taxon>Xylariales</taxon>
        <taxon>Diatrypaceae</taxon>
        <taxon>Eutypa</taxon>
    </lineage>
</organism>
<dbReference type="SMART" id="SM01332">
    <property type="entry name" value="Cyclin_C"/>
    <property type="match status" value="1"/>
</dbReference>
<feature type="region of interest" description="Disordered" evidence="5">
    <location>
        <begin position="1"/>
        <end position="32"/>
    </location>
</feature>
<evidence type="ECO:0000256" key="2">
    <source>
        <dbReference type="ARBA" id="ARBA00023127"/>
    </source>
</evidence>
<protein>
    <submittedName>
        <fullName evidence="8">Putative g2 mitotic-specific cyclin-b protein</fullName>
    </submittedName>
</protein>
<feature type="compositionally biased region" description="Polar residues" evidence="5">
    <location>
        <begin position="113"/>
        <end position="150"/>
    </location>
</feature>
<dbReference type="STRING" id="1287681.M7SUX7"/>
<reference evidence="9" key="1">
    <citation type="journal article" date="2013" name="Genome Announc.">
        <title>Draft genome sequence of the grapevine dieback fungus Eutypa lata UCR-EL1.</title>
        <authorList>
            <person name="Blanco-Ulate B."/>
            <person name="Rolshausen P.E."/>
            <person name="Cantu D."/>
        </authorList>
    </citation>
    <scope>NUCLEOTIDE SEQUENCE [LARGE SCALE GENOMIC DNA]</scope>
    <source>
        <strain evidence="9">UCR-EL1</strain>
    </source>
</reference>
<evidence type="ECO:0000259" key="7">
    <source>
        <dbReference type="SMART" id="SM01332"/>
    </source>
</evidence>
<dbReference type="HOGENOM" id="CLU_020695_9_0_1"/>
<dbReference type="EMBL" id="KB706311">
    <property type="protein sequence ID" value="EMR68062.1"/>
    <property type="molecule type" value="Genomic_DNA"/>
</dbReference>
<evidence type="ECO:0000313" key="9">
    <source>
        <dbReference type="Proteomes" id="UP000012174"/>
    </source>
</evidence>
<keyword evidence="2 4" id="KW-0195">Cyclin</keyword>
<dbReference type="InterPro" id="IPR048258">
    <property type="entry name" value="Cyclins_cyclin-box"/>
</dbReference>
<dbReference type="AlphaFoldDB" id="M7SUX7"/>
<dbReference type="InterPro" id="IPR039361">
    <property type="entry name" value="Cyclin"/>
</dbReference>
<dbReference type="Gene3D" id="1.10.472.10">
    <property type="entry name" value="Cyclin-like"/>
    <property type="match status" value="2"/>
</dbReference>
<dbReference type="SMART" id="SM00385">
    <property type="entry name" value="CYCLIN"/>
    <property type="match status" value="2"/>
</dbReference>
<evidence type="ECO:0000256" key="3">
    <source>
        <dbReference type="ARBA" id="ARBA00023306"/>
    </source>
</evidence>
<dbReference type="InterPro" id="IPR013763">
    <property type="entry name" value="Cyclin-like_dom"/>
</dbReference>
<keyword evidence="1" id="KW-0132">Cell division</keyword>
<dbReference type="InterPro" id="IPR004367">
    <property type="entry name" value="Cyclin_C-dom"/>
</dbReference>
<evidence type="ECO:0000259" key="6">
    <source>
        <dbReference type="SMART" id="SM00385"/>
    </source>
</evidence>
<keyword evidence="3" id="KW-0131">Cell cycle</keyword>
<name>M7SUX7_EUTLA</name>
<dbReference type="OrthoDB" id="5590282at2759"/>
<dbReference type="PANTHER" id="PTHR10177">
    <property type="entry name" value="CYCLINS"/>
    <property type="match status" value="1"/>
</dbReference>
<comment type="similarity">
    <text evidence="4">Belongs to the cyclin family.</text>
</comment>
<dbReference type="Proteomes" id="UP000012174">
    <property type="component" value="Unassembled WGS sequence"/>
</dbReference>
<dbReference type="KEGG" id="ela:UCREL1_4927"/>
<feature type="domain" description="Cyclin C-terminal" evidence="7">
    <location>
        <begin position="545"/>
        <end position="660"/>
    </location>
</feature>
<dbReference type="FunFam" id="1.10.472.10:FF:000001">
    <property type="entry name" value="G2/mitotic-specific cyclin"/>
    <property type="match status" value="1"/>
</dbReference>
<accession>M7SUX7</accession>
<dbReference type="Pfam" id="PF02984">
    <property type="entry name" value="Cyclin_C"/>
    <property type="match status" value="1"/>
</dbReference>
<dbReference type="InterPro" id="IPR036915">
    <property type="entry name" value="Cyclin-like_sf"/>
</dbReference>
<keyword evidence="9" id="KW-1185">Reference proteome</keyword>
<sequence length="707" mass="79219">MDARPFRPVRHVPNLGNENLVPSAKQTIHQRHKSTGNLLSMASNGSLKTAAAKRNALADSSNTKSLFPVSATGAAVKKNSNISMNTTAIAKAQENSDNQAKPKDGLSRPAQRPLSNLSKASSTAHSTSMTQIRPLSTESQGQRGSKQQSAFKRPSKSVVYSDAQAEKQRQVPEALNAGVSSKTSRDYALNAAVDPSLRQPRHYQSQPVLNATQGTLRNQTSTVKNTAVPKRNRATMPPTSEKPEWDTTLDRHLSLEKGSYAHARHADDDATEAPYLDAVEELPREDHYPVVTSIEEPLIPTASLPEPIVPAKIHVKTEAKAVDFQPQLPLVLGDDHADLSDYDEDYYDDQGYTTAHSNRSRGDTTTGATTIIFPPKVTKKDASELEAAKQIVDSKRTPEEDAEEAWDVSMVAEYGDDIFNYMRGLEMTMLPNAHYMDIQTEIQWSMRSVLMDWVIQVHCRFGLLPETLFLTVNYIDRFLSYKIVSLGKLQLVGATAIFVAAKYEEINCPSVQEIVYMVDGGYSIDEILKAERFMLSMLNFELGWPGPMSFLRRISKADDYDLESRTLSKYFLEVTLMDERFVASPPSYIAAGAHCLSRLILEKGDWTPSHVHYSGYTYYQLKPLVGMILDCCRIARKHHAAVYEKYSDRKYKRVSIFVENQLHKGFKLPFQSASTQLLNYTTYWEEDTSPVYYSVHQNLKMPIPTEV</sequence>
<dbReference type="CDD" id="cd20568">
    <property type="entry name" value="CYCLIN_CLBs_yeast_rpt1"/>
    <property type="match status" value="1"/>
</dbReference>
<evidence type="ECO:0000313" key="8">
    <source>
        <dbReference type="EMBL" id="EMR68062.1"/>
    </source>
</evidence>
<dbReference type="Pfam" id="PF00134">
    <property type="entry name" value="Cyclin_N"/>
    <property type="match status" value="1"/>
</dbReference>
<evidence type="ECO:0000256" key="5">
    <source>
        <dbReference type="SAM" id="MobiDB-lite"/>
    </source>
</evidence>
<dbReference type="InterPro" id="IPR006671">
    <property type="entry name" value="Cyclin_N"/>
</dbReference>
<gene>
    <name evidence="8" type="ORF">UCREL1_4927</name>
</gene>
<feature type="region of interest" description="Disordered" evidence="5">
    <location>
        <begin position="93"/>
        <end position="184"/>
    </location>
</feature>
<dbReference type="GO" id="GO:0051301">
    <property type="term" value="P:cell division"/>
    <property type="evidence" value="ECO:0007669"/>
    <property type="project" value="UniProtKB-KW"/>
</dbReference>
<dbReference type="PROSITE" id="PS00292">
    <property type="entry name" value="CYCLINS"/>
    <property type="match status" value="1"/>
</dbReference>
<evidence type="ECO:0000256" key="4">
    <source>
        <dbReference type="RuleBase" id="RU000383"/>
    </source>
</evidence>
<feature type="domain" description="Cyclin-like" evidence="6">
    <location>
        <begin position="452"/>
        <end position="536"/>
    </location>
</feature>
<dbReference type="CDD" id="cd20512">
    <property type="entry name" value="CYCLIN_CLBs_yeast_rpt2"/>
    <property type="match status" value="1"/>
</dbReference>
<proteinExistence type="inferred from homology"/>
<feature type="domain" description="Cyclin-like" evidence="6">
    <location>
        <begin position="549"/>
        <end position="630"/>
    </location>
</feature>
<dbReference type="SUPFAM" id="SSF47954">
    <property type="entry name" value="Cyclin-like"/>
    <property type="match status" value="2"/>
</dbReference>